<evidence type="ECO:0000256" key="2">
    <source>
        <dbReference type="SAM" id="MobiDB-lite"/>
    </source>
</evidence>
<sequence length="1035" mass="118803">MGSLESGIPLKKGSLFGTQFTRKEKNPFSHRFRSSFSRLLFKKLDYVQWICTVVVFLCLVVVFQMFLPGSVVENSDDESLTAVRMRSDKLFHYGEIHKAVLDIGEDALFLPMILEKFRRGGGEGMDAGLLNHTAQHFGYRKPQLALVFGELLVDSHQLLMVTVATALQEIGYEIQVFSLEDGPGHSVWRKLGVPITIVRTCDKRNNTVDWLNYDGIIVSSLEAKGAFSCFLLEPFKSIPLIWIVHENTLAYRSRQYTTNGQIEFLNDWGRLFNRSTVVVFPNYALPMIYSTFDAGNFFVIPGSPAEALEAEAFMTLHKDNLRVNMGYGSDDVIIAIVGSQFLYKGMWLGHAIVLRALEPLVADFPVNKDNAGARLRIIVHSGELTNNYSVALETMAHSLKYPRGIIEHIAGDLNADSVLGTADVVVYGSFLEEHSFPEILIKAMSFEKPIIAPDVPMIRKYVDDRVNGYLFPRDNIRALRQILLEVISNGKISPLARNIASIGRNTAKNLMVSEAIDGYASLLQNILRLPSEVTPPKAVSDIPPKIKEQWQWHLFEAVPNMTYSNRTLRSSMFLDKYEGQWNHSHKNRSTTTVAANDIFVYSIWEDERYTHLALTKKRREDEELKDRTEQFHGTWEDVYKNAKRADRAKNDLHERDDGELERTGQPLCIYEPYFGEGSWPFLHKKTLYRGVGLSGKGRRPGKDDVDAPSRLPLLNNGYYRDLLGEHGAFFAIANRIDRLHRNAWIGFQSWRATAKKASLSETAENSLLNAIQSKRYGDALYFWVRMDMDSRNPLQKDFWSFCDAINAGNCKFAFSKAMRRMYGLKDDVHSLPPMPLDGDTWSVMQSWALPTRSFLEFVMFSRMFVDAMDAQMYDEHHSTGHCPLSLSKDKHCYSRVLELLVNVWTYHSARRMVYVDPESGVMQEQHKFKNRRGKMWIKWFSYNTLKSMDEDLAELSDSEDPKRHWLWPSTGEVFWQGVYERERSLRHREKEKKKQKSIEKQIRMRKRHRQQVIGKYIKPPPDEESSNSSMLAATA</sequence>
<evidence type="ECO:0000256" key="1">
    <source>
        <dbReference type="ARBA" id="ARBA00022676"/>
    </source>
</evidence>
<dbReference type="EMBL" id="CP039347">
    <property type="protein sequence ID" value="QCD88106.1"/>
    <property type="molecule type" value="Genomic_DNA"/>
</dbReference>
<dbReference type="GO" id="GO:0016757">
    <property type="term" value="F:glycosyltransferase activity"/>
    <property type="evidence" value="ECO:0007669"/>
    <property type="project" value="UniProtKB-KW"/>
</dbReference>
<evidence type="ECO:0000256" key="3">
    <source>
        <dbReference type="SAM" id="Phobius"/>
    </source>
</evidence>
<keyword evidence="3" id="KW-0812">Transmembrane</keyword>
<dbReference type="PANTHER" id="PTHR46635:SF1">
    <property type="entry name" value="GLYCOSYL TRANSFERASE FAMILY 1 PROTEIN"/>
    <property type="match status" value="1"/>
</dbReference>
<dbReference type="Proteomes" id="UP000501690">
    <property type="component" value="Linkage Group LG3"/>
</dbReference>
<keyword evidence="1" id="KW-0328">Glycosyltransferase</keyword>
<evidence type="ECO:0000313" key="5">
    <source>
        <dbReference type="EMBL" id="QCD88106.1"/>
    </source>
</evidence>
<proteinExistence type="predicted"/>
<protein>
    <submittedName>
        <fullName evidence="5">Glycosyl transferase</fullName>
    </submittedName>
</protein>
<keyword evidence="6" id="KW-1185">Reference proteome</keyword>
<dbReference type="Gene3D" id="3.40.50.2000">
    <property type="entry name" value="Glycogen Phosphorylase B"/>
    <property type="match status" value="1"/>
</dbReference>
<evidence type="ECO:0000313" key="6">
    <source>
        <dbReference type="Proteomes" id="UP000501690"/>
    </source>
</evidence>
<feature type="compositionally biased region" description="Basic residues" evidence="2">
    <location>
        <begin position="986"/>
        <end position="995"/>
    </location>
</feature>
<dbReference type="PANTHER" id="PTHR46635">
    <property type="entry name" value="GLYCOSYL TRANSFERASE FAMILY 1 PROTEIN"/>
    <property type="match status" value="1"/>
</dbReference>
<feature type="region of interest" description="Disordered" evidence="2">
    <location>
        <begin position="986"/>
        <end position="1035"/>
    </location>
</feature>
<keyword evidence="3" id="KW-1133">Transmembrane helix</keyword>
<keyword evidence="5" id="KW-0808">Transferase</keyword>
<dbReference type="AlphaFoldDB" id="A0A4D6LIC9"/>
<keyword evidence="3" id="KW-0472">Membrane</keyword>
<name>A0A4D6LIC9_VIGUN</name>
<feature type="domain" description="Glycosyl transferase family 1" evidence="4">
    <location>
        <begin position="414"/>
        <end position="504"/>
    </location>
</feature>
<dbReference type="OrthoDB" id="1592604at2759"/>
<dbReference type="SUPFAM" id="SSF53756">
    <property type="entry name" value="UDP-Glycosyltransferase/glycogen phosphorylase"/>
    <property type="match status" value="1"/>
</dbReference>
<dbReference type="Pfam" id="PF00534">
    <property type="entry name" value="Glycos_transf_1"/>
    <property type="match status" value="1"/>
</dbReference>
<accession>A0A4D6LIC9</accession>
<feature type="transmembrane region" description="Helical" evidence="3">
    <location>
        <begin position="46"/>
        <end position="67"/>
    </location>
</feature>
<feature type="compositionally biased region" description="Polar residues" evidence="2">
    <location>
        <begin position="1026"/>
        <end position="1035"/>
    </location>
</feature>
<evidence type="ECO:0000259" key="4">
    <source>
        <dbReference type="Pfam" id="PF00534"/>
    </source>
</evidence>
<dbReference type="CDD" id="cd03801">
    <property type="entry name" value="GT4_PimA-like"/>
    <property type="match status" value="1"/>
</dbReference>
<dbReference type="Gramene" id="Vigun10g139500.1.v1.2">
    <property type="protein sequence ID" value="Vigun10g139500.1.v1.2"/>
    <property type="gene ID" value="Vigun10g139500.v1.2"/>
</dbReference>
<reference evidence="5 6" key="1">
    <citation type="submission" date="2019-04" db="EMBL/GenBank/DDBJ databases">
        <title>An improved genome assembly and genetic linkage map for asparagus bean, Vigna unguiculata ssp. sesquipedialis.</title>
        <authorList>
            <person name="Xia Q."/>
            <person name="Zhang R."/>
            <person name="Dong Y."/>
        </authorList>
    </citation>
    <scope>NUCLEOTIDE SEQUENCE [LARGE SCALE GENOMIC DNA]</scope>
    <source>
        <tissue evidence="5">Leaf</tissue>
    </source>
</reference>
<dbReference type="InterPro" id="IPR001296">
    <property type="entry name" value="Glyco_trans_1"/>
</dbReference>
<gene>
    <name evidence="5" type="ORF">DEO72_LG3g2646</name>
</gene>
<organism evidence="5 6">
    <name type="scientific">Vigna unguiculata</name>
    <name type="common">Cowpea</name>
    <dbReference type="NCBI Taxonomy" id="3917"/>
    <lineage>
        <taxon>Eukaryota</taxon>
        <taxon>Viridiplantae</taxon>
        <taxon>Streptophyta</taxon>
        <taxon>Embryophyta</taxon>
        <taxon>Tracheophyta</taxon>
        <taxon>Spermatophyta</taxon>
        <taxon>Magnoliopsida</taxon>
        <taxon>eudicotyledons</taxon>
        <taxon>Gunneridae</taxon>
        <taxon>Pentapetalae</taxon>
        <taxon>rosids</taxon>
        <taxon>fabids</taxon>
        <taxon>Fabales</taxon>
        <taxon>Fabaceae</taxon>
        <taxon>Papilionoideae</taxon>
        <taxon>50 kb inversion clade</taxon>
        <taxon>NPAAA clade</taxon>
        <taxon>indigoferoid/millettioid clade</taxon>
        <taxon>Phaseoleae</taxon>
        <taxon>Vigna</taxon>
    </lineage>
</organism>